<dbReference type="PANTHER" id="PTHR20856">
    <property type="entry name" value="DNA-DIRECTED RNA POLYMERASE I SUBUNIT 2"/>
    <property type="match status" value="1"/>
</dbReference>
<keyword evidence="3 9" id="KW-0240">DNA-directed RNA polymerase</keyword>
<dbReference type="EMBL" id="CP031001">
    <property type="protein sequence ID" value="QHN77722.1"/>
    <property type="molecule type" value="Genomic_DNA"/>
</dbReference>
<dbReference type="Gene3D" id="2.40.270.10">
    <property type="entry name" value="DNA-directed RNA polymerase, subunit 2, domain 6"/>
    <property type="match status" value="1"/>
</dbReference>
<keyword evidence="4" id="KW-0808">Transferase</keyword>
<feature type="domain" description="DNA-directed RNA polymerase subunit 2 hybrid-binding" evidence="7">
    <location>
        <begin position="1"/>
        <end position="218"/>
    </location>
</feature>
<evidence type="ECO:0000256" key="2">
    <source>
        <dbReference type="ARBA" id="ARBA00012418"/>
    </source>
</evidence>
<evidence type="ECO:0000256" key="1">
    <source>
        <dbReference type="ARBA" id="ARBA00006835"/>
    </source>
</evidence>
<dbReference type="GO" id="GO:0003677">
    <property type="term" value="F:DNA binding"/>
    <property type="evidence" value="ECO:0007669"/>
    <property type="project" value="InterPro"/>
</dbReference>
<evidence type="ECO:0000313" key="9">
    <source>
        <dbReference type="EMBL" id="QHN77722.1"/>
    </source>
</evidence>
<comment type="similarity">
    <text evidence="1">Belongs to the RNA polymerase beta chain family.</text>
</comment>
<dbReference type="GO" id="GO:0003899">
    <property type="term" value="F:DNA-directed RNA polymerase activity"/>
    <property type="evidence" value="ECO:0007669"/>
    <property type="project" value="UniProtKB-EC"/>
</dbReference>
<evidence type="ECO:0000256" key="5">
    <source>
        <dbReference type="ARBA" id="ARBA00022695"/>
    </source>
</evidence>
<dbReference type="Proteomes" id="UP000464620">
    <property type="component" value="Chromosome B09"/>
</dbReference>
<organism evidence="9 10">
    <name type="scientific">Arachis hypogaea</name>
    <name type="common">Peanut</name>
    <dbReference type="NCBI Taxonomy" id="3818"/>
    <lineage>
        <taxon>Eukaryota</taxon>
        <taxon>Viridiplantae</taxon>
        <taxon>Streptophyta</taxon>
        <taxon>Embryophyta</taxon>
        <taxon>Tracheophyta</taxon>
        <taxon>Spermatophyta</taxon>
        <taxon>Magnoliopsida</taxon>
        <taxon>eudicotyledons</taxon>
        <taxon>Gunneridae</taxon>
        <taxon>Pentapetalae</taxon>
        <taxon>rosids</taxon>
        <taxon>fabids</taxon>
        <taxon>Fabales</taxon>
        <taxon>Fabaceae</taxon>
        <taxon>Papilionoideae</taxon>
        <taxon>50 kb inversion clade</taxon>
        <taxon>dalbergioids sensu lato</taxon>
        <taxon>Dalbergieae</taxon>
        <taxon>Pterocarpus clade</taxon>
        <taxon>Arachis</taxon>
    </lineage>
</organism>
<dbReference type="Gene3D" id="3.90.1800.10">
    <property type="entry name" value="RNA polymerase alpha subunit dimerisation domain"/>
    <property type="match status" value="1"/>
</dbReference>
<keyword evidence="6" id="KW-0804">Transcription</keyword>
<dbReference type="InterPro" id="IPR037033">
    <property type="entry name" value="DNA-dir_RNAP_su2_hyb_sf"/>
</dbReference>
<accession>A0A6B9VBS9</accession>
<gene>
    <name evidence="9" type="ORF">DS421_19g655180</name>
</gene>
<name>A0A6B9VBS9_ARAHY</name>
<dbReference type="InterPro" id="IPR007121">
    <property type="entry name" value="RNA_pol_bsu_CS"/>
</dbReference>
<dbReference type="PROSITE" id="PS01166">
    <property type="entry name" value="RNA_POL_BETA"/>
    <property type="match status" value="1"/>
</dbReference>
<dbReference type="Pfam" id="PF04560">
    <property type="entry name" value="RNA_pol_Rpb2_7"/>
    <property type="match status" value="1"/>
</dbReference>
<evidence type="ECO:0000313" key="10">
    <source>
        <dbReference type="Proteomes" id="UP000464620"/>
    </source>
</evidence>
<evidence type="ECO:0000259" key="7">
    <source>
        <dbReference type="Pfam" id="PF00562"/>
    </source>
</evidence>
<dbReference type="SUPFAM" id="SSF64484">
    <property type="entry name" value="beta and beta-prime subunits of DNA dependent RNA-polymerase"/>
    <property type="match status" value="1"/>
</dbReference>
<evidence type="ECO:0000256" key="4">
    <source>
        <dbReference type="ARBA" id="ARBA00022679"/>
    </source>
</evidence>
<keyword evidence="5" id="KW-0548">Nucleotidyltransferase</keyword>
<dbReference type="GO" id="GO:0000428">
    <property type="term" value="C:DNA-directed RNA polymerase complex"/>
    <property type="evidence" value="ECO:0007669"/>
    <property type="project" value="UniProtKB-KW"/>
</dbReference>
<evidence type="ECO:0000256" key="3">
    <source>
        <dbReference type="ARBA" id="ARBA00022478"/>
    </source>
</evidence>
<reference evidence="9 10" key="1">
    <citation type="submission" date="2020-01" db="EMBL/GenBank/DDBJ databases">
        <title>Genome sequence of Arachis hypogaea, cultivar Shitouqi.</title>
        <authorList>
            <person name="Zhuang W."/>
            <person name="Chen H."/>
            <person name="Varshney R."/>
            <person name="Wang D."/>
            <person name="Ming R."/>
        </authorList>
    </citation>
    <scope>NUCLEOTIDE SEQUENCE [LARGE SCALE GENOMIC DNA]</scope>
    <source>
        <tissue evidence="9">Young leaf</tissue>
    </source>
</reference>
<dbReference type="InterPro" id="IPR007120">
    <property type="entry name" value="DNA-dir_RNAP_su2_dom"/>
</dbReference>
<dbReference type="EC" id="2.7.7.6" evidence="2"/>
<dbReference type="InterPro" id="IPR015712">
    <property type="entry name" value="DNA-dir_RNA_pol_su2"/>
</dbReference>
<evidence type="ECO:0000259" key="8">
    <source>
        <dbReference type="Pfam" id="PF04560"/>
    </source>
</evidence>
<dbReference type="InterPro" id="IPR007641">
    <property type="entry name" value="RNA_pol_Rpb2_7"/>
</dbReference>
<protein>
    <recommendedName>
        <fullName evidence="2">DNA-directed RNA polymerase</fullName>
        <ecNumber evidence="2">2.7.7.6</ecNumber>
    </recommendedName>
</protein>
<evidence type="ECO:0000256" key="6">
    <source>
        <dbReference type="ARBA" id="ARBA00023163"/>
    </source>
</evidence>
<dbReference type="GO" id="GO:0006351">
    <property type="term" value="P:DNA-templated transcription"/>
    <property type="evidence" value="ECO:0007669"/>
    <property type="project" value="InterPro"/>
</dbReference>
<dbReference type="Pfam" id="PF00562">
    <property type="entry name" value="RNA_pol_Rpb2_6"/>
    <property type="match status" value="1"/>
</dbReference>
<dbReference type="AlphaFoldDB" id="A0A6B9VBS9"/>
<sequence length="334" mass="37914">MPWEGYNSEDAVLISERLVYEDIYTSFHIRKYEIQTHVTSHGPEKITKEIPHLEAHLLRNLDKNGIVTPGSWVETGDILVGKLTPQMVQESSYAPEDRLLRAILGIQVSSSKETCLKLPIGGRGRVVDKREIKVGDKVAGRHGNKGIVSKILPRQDMPYLQNGRPVDMVFNPLGVPSRMNVGQIFECSLGLAGDMLDRHYRIAPFDERYEQEASRKLLMIKYTDVLVGIMHLLRKQPLRGRAKQGGQRVGEMEVWALEGFGVAHILQEMLTYKSDHIKARQIVLATTIIGRTIPKPANAPESFRLLVRELRSLAMELNHFLVSEKNFRIHRKEA</sequence>
<feature type="domain" description="RNA polymerase Rpb2" evidence="8">
    <location>
        <begin position="245"/>
        <end position="320"/>
    </location>
</feature>
<proteinExistence type="inferred from homology"/>
<dbReference type="GO" id="GO:0032549">
    <property type="term" value="F:ribonucleoside binding"/>
    <property type="evidence" value="ECO:0007669"/>
    <property type="project" value="InterPro"/>
</dbReference>